<gene>
    <name evidence="7" type="ORF">SAMN06265371_103314</name>
</gene>
<dbReference type="Pfam" id="PF04265">
    <property type="entry name" value="TPK_B1_binding"/>
    <property type="match status" value="1"/>
</dbReference>
<dbReference type="PANTHER" id="PTHR41299">
    <property type="entry name" value="THIAMINE PYROPHOSPHOKINASE"/>
    <property type="match status" value="1"/>
</dbReference>
<keyword evidence="2" id="KW-0547">Nucleotide-binding</keyword>
<keyword evidence="8" id="KW-1185">Reference proteome</keyword>
<dbReference type="InterPro" id="IPR053149">
    <property type="entry name" value="TPK"/>
</dbReference>
<dbReference type="Gene3D" id="3.40.50.10240">
    <property type="entry name" value="Thiamin pyrophosphokinase, catalytic domain"/>
    <property type="match status" value="1"/>
</dbReference>
<feature type="domain" description="Thiamin pyrophosphokinase thiamin-binding" evidence="6">
    <location>
        <begin position="142"/>
        <end position="202"/>
    </location>
</feature>
<evidence type="ECO:0000256" key="3">
    <source>
        <dbReference type="ARBA" id="ARBA00022777"/>
    </source>
</evidence>
<organism evidence="7 8">
    <name type="scientific">Lutibacter agarilyticus</name>
    <dbReference type="NCBI Taxonomy" id="1109740"/>
    <lineage>
        <taxon>Bacteria</taxon>
        <taxon>Pseudomonadati</taxon>
        <taxon>Bacteroidota</taxon>
        <taxon>Flavobacteriia</taxon>
        <taxon>Flavobacteriales</taxon>
        <taxon>Flavobacteriaceae</taxon>
        <taxon>Lutibacter</taxon>
    </lineage>
</organism>
<evidence type="ECO:0000313" key="8">
    <source>
        <dbReference type="Proteomes" id="UP000198384"/>
    </source>
</evidence>
<proteinExistence type="predicted"/>
<dbReference type="InterPro" id="IPR007373">
    <property type="entry name" value="Thiamin_PyroPKinase_B1-bd"/>
</dbReference>
<accession>A0A238WK81</accession>
<dbReference type="GO" id="GO:0004788">
    <property type="term" value="F:thiamine diphosphokinase activity"/>
    <property type="evidence" value="ECO:0007669"/>
    <property type="project" value="UniProtKB-UniRule"/>
</dbReference>
<dbReference type="GO" id="GO:0005524">
    <property type="term" value="F:ATP binding"/>
    <property type="evidence" value="ECO:0007669"/>
    <property type="project" value="UniProtKB-KW"/>
</dbReference>
<sequence>MLFLQSMKTKKAFILLNGSEPNSFPDLTEYNIVCAIDGAYNYFKNNNIEPDLVTGDFDSINTIPTSTEVINTPNQDFTDFEKALQILKHRGYYDIDVYGGSGKEHDHFLGNISTAKQWKIGLNITFFDDFGKYFFINDFYYGTNLKDRNVSLIPMPVANGIITKGLLYPLNNETLTFGERLGTRNKANENDIQITYDDGDLLVYISHT</sequence>
<dbReference type="EC" id="2.7.6.2" evidence="5"/>
<dbReference type="GO" id="GO:0030975">
    <property type="term" value="F:thiamine binding"/>
    <property type="evidence" value="ECO:0007669"/>
    <property type="project" value="InterPro"/>
</dbReference>
<keyword evidence="4" id="KW-0067">ATP-binding</keyword>
<dbReference type="InterPro" id="IPR036371">
    <property type="entry name" value="TPK_B1-bd_sf"/>
</dbReference>
<dbReference type="GO" id="GO:0009229">
    <property type="term" value="P:thiamine diphosphate biosynthetic process"/>
    <property type="evidence" value="ECO:0007669"/>
    <property type="project" value="InterPro"/>
</dbReference>
<dbReference type="SMART" id="SM00983">
    <property type="entry name" value="TPK_B1_binding"/>
    <property type="match status" value="1"/>
</dbReference>
<keyword evidence="3 7" id="KW-0418">Kinase</keyword>
<reference evidence="7 8" key="1">
    <citation type="submission" date="2017-06" db="EMBL/GenBank/DDBJ databases">
        <authorList>
            <person name="Kim H.J."/>
            <person name="Triplett B.A."/>
        </authorList>
    </citation>
    <scope>NUCLEOTIDE SEQUENCE [LARGE SCALE GENOMIC DNA]</scope>
    <source>
        <strain evidence="7 8">DSM 29150</strain>
    </source>
</reference>
<protein>
    <recommendedName>
        <fullName evidence="5">Thiamine diphosphokinase</fullName>
        <ecNumber evidence="5">2.7.6.2</ecNumber>
    </recommendedName>
</protein>
<dbReference type="SUPFAM" id="SSF63999">
    <property type="entry name" value="Thiamin pyrophosphokinase, catalytic domain"/>
    <property type="match status" value="1"/>
</dbReference>
<dbReference type="InterPro" id="IPR036759">
    <property type="entry name" value="TPK_catalytic_sf"/>
</dbReference>
<evidence type="ECO:0000259" key="6">
    <source>
        <dbReference type="SMART" id="SM00983"/>
    </source>
</evidence>
<dbReference type="CDD" id="cd07995">
    <property type="entry name" value="TPK"/>
    <property type="match status" value="1"/>
</dbReference>
<dbReference type="AlphaFoldDB" id="A0A238WK81"/>
<dbReference type="InterPro" id="IPR006282">
    <property type="entry name" value="Thi_PPkinase"/>
</dbReference>
<name>A0A238WK81_9FLAO</name>
<evidence type="ECO:0000256" key="5">
    <source>
        <dbReference type="NCBIfam" id="TIGR01378"/>
    </source>
</evidence>
<dbReference type="PANTHER" id="PTHR41299:SF1">
    <property type="entry name" value="THIAMINE PYROPHOSPHOKINASE"/>
    <property type="match status" value="1"/>
</dbReference>
<dbReference type="GO" id="GO:0016301">
    <property type="term" value="F:kinase activity"/>
    <property type="evidence" value="ECO:0007669"/>
    <property type="project" value="UniProtKB-KW"/>
</dbReference>
<evidence type="ECO:0000256" key="4">
    <source>
        <dbReference type="ARBA" id="ARBA00022840"/>
    </source>
</evidence>
<evidence type="ECO:0000313" key="7">
    <source>
        <dbReference type="EMBL" id="SNR46970.1"/>
    </source>
</evidence>
<keyword evidence="1" id="KW-0808">Transferase</keyword>
<dbReference type="SUPFAM" id="SSF63862">
    <property type="entry name" value="Thiamin pyrophosphokinase, substrate-binding domain"/>
    <property type="match status" value="1"/>
</dbReference>
<dbReference type="GO" id="GO:0006772">
    <property type="term" value="P:thiamine metabolic process"/>
    <property type="evidence" value="ECO:0007669"/>
    <property type="project" value="UniProtKB-UniRule"/>
</dbReference>
<dbReference type="InterPro" id="IPR007371">
    <property type="entry name" value="TPK_catalytic"/>
</dbReference>
<dbReference type="EMBL" id="FZNT01000003">
    <property type="protein sequence ID" value="SNR46970.1"/>
    <property type="molecule type" value="Genomic_DNA"/>
</dbReference>
<evidence type="ECO:0000256" key="2">
    <source>
        <dbReference type="ARBA" id="ARBA00022741"/>
    </source>
</evidence>
<evidence type="ECO:0000256" key="1">
    <source>
        <dbReference type="ARBA" id="ARBA00022679"/>
    </source>
</evidence>
<dbReference type="Proteomes" id="UP000198384">
    <property type="component" value="Unassembled WGS sequence"/>
</dbReference>
<dbReference type="NCBIfam" id="TIGR01378">
    <property type="entry name" value="thi_PPkinase"/>
    <property type="match status" value="1"/>
</dbReference>
<dbReference type="Pfam" id="PF04263">
    <property type="entry name" value="TPK_catalytic"/>
    <property type="match status" value="1"/>
</dbReference>